<keyword evidence="1" id="KW-0472">Membrane</keyword>
<name>A0AAV8VXU1_9CUCU</name>
<comment type="caution">
    <text evidence="3">The sequence shown here is derived from an EMBL/GenBank/DDBJ whole genome shotgun (WGS) entry which is preliminary data.</text>
</comment>
<keyword evidence="1" id="KW-0812">Transmembrane</keyword>
<keyword evidence="1" id="KW-1133">Transmembrane helix</keyword>
<accession>A0AAV8VXU1</accession>
<dbReference type="EMBL" id="JANEYG010000023">
    <property type="protein sequence ID" value="KAJ8918726.1"/>
    <property type="molecule type" value="Genomic_DNA"/>
</dbReference>
<evidence type="ECO:0000256" key="2">
    <source>
        <dbReference type="SAM" id="SignalP"/>
    </source>
</evidence>
<dbReference type="Proteomes" id="UP001159042">
    <property type="component" value="Unassembled WGS sequence"/>
</dbReference>
<gene>
    <name evidence="3" type="ORF">NQ315_015046</name>
</gene>
<organism evidence="3 4">
    <name type="scientific">Exocentrus adspersus</name>
    <dbReference type="NCBI Taxonomy" id="1586481"/>
    <lineage>
        <taxon>Eukaryota</taxon>
        <taxon>Metazoa</taxon>
        <taxon>Ecdysozoa</taxon>
        <taxon>Arthropoda</taxon>
        <taxon>Hexapoda</taxon>
        <taxon>Insecta</taxon>
        <taxon>Pterygota</taxon>
        <taxon>Neoptera</taxon>
        <taxon>Endopterygota</taxon>
        <taxon>Coleoptera</taxon>
        <taxon>Polyphaga</taxon>
        <taxon>Cucujiformia</taxon>
        <taxon>Chrysomeloidea</taxon>
        <taxon>Cerambycidae</taxon>
        <taxon>Lamiinae</taxon>
        <taxon>Acanthocinini</taxon>
        <taxon>Exocentrus</taxon>
    </lineage>
</organism>
<keyword evidence="2" id="KW-0732">Signal</keyword>
<protein>
    <submittedName>
        <fullName evidence="3">Uncharacterized protein</fullName>
    </submittedName>
</protein>
<dbReference type="AlphaFoldDB" id="A0AAV8VXU1"/>
<sequence length="261" mass="29432">MTHYWWMHWFWITLYSTLACCEEIPTTPLHSNSSHLSTNTSTDWHHLEKAMGNIESPPTTASSVYAKNFTAQKNISLTKFSKPSSKKVDFHFSTMTTKENKETVITQINTTDMINITDNQLLNTSFNAINYTNNLTYLGDDVNNNRSSNQRIDVEVGEEDLGVSESNLSAAGITGITLACIVVVGIICGISFFLYRTRGFNRPQVLNDRCSNPDSSGYLDDASVRDNSEEMYSLDNDSFLNSLEAMTIQNYWTDTVKHTKL</sequence>
<feature type="transmembrane region" description="Helical" evidence="1">
    <location>
        <begin position="173"/>
        <end position="195"/>
    </location>
</feature>
<proteinExistence type="predicted"/>
<evidence type="ECO:0000313" key="3">
    <source>
        <dbReference type="EMBL" id="KAJ8918726.1"/>
    </source>
</evidence>
<feature type="chain" id="PRO_5044023914" evidence="2">
    <location>
        <begin position="22"/>
        <end position="261"/>
    </location>
</feature>
<evidence type="ECO:0000313" key="4">
    <source>
        <dbReference type="Proteomes" id="UP001159042"/>
    </source>
</evidence>
<feature type="signal peptide" evidence="2">
    <location>
        <begin position="1"/>
        <end position="21"/>
    </location>
</feature>
<evidence type="ECO:0000256" key="1">
    <source>
        <dbReference type="SAM" id="Phobius"/>
    </source>
</evidence>
<reference evidence="3 4" key="1">
    <citation type="journal article" date="2023" name="Insect Mol. Biol.">
        <title>Genome sequencing provides insights into the evolution of gene families encoding plant cell wall-degrading enzymes in longhorned beetles.</title>
        <authorList>
            <person name="Shin N.R."/>
            <person name="Okamura Y."/>
            <person name="Kirsch R."/>
            <person name="Pauchet Y."/>
        </authorList>
    </citation>
    <scope>NUCLEOTIDE SEQUENCE [LARGE SCALE GENOMIC DNA]</scope>
    <source>
        <strain evidence="3">EAD_L_NR</strain>
    </source>
</reference>
<keyword evidence="4" id="KW-1185">Reference proteome</keyword>